<accession>A0A939QC86</accession>
<keyword evidence="1" id="KW-0472">Membrane</keyword>
<protein>
    <submittedName>
        <fullName evidence="2">Uncharacterized protein</fullName>
    </submittedName>
</protein>
<dbReference type="Proteomes" id="UP000668403">
    <property type="component" value="Unassembled WGS sequence"/>
</dbReference>
<dbReference type="EMBL" id="JAGFBF010000001">
    <property type="protein sequence ID" value="MBO2988458.1"/>
    <property type="molecule type" value="Genomic_DNA"/>
</dbReference>
<reference evidence="2" key="1">
    <citation type="submission" date="2021-03" db="EMBL/GenBank/DDBJ databases">
        <title>Leucobacter chromiisoli sp. nov., isolated from chromium-containing soil of chemical plant.</title>
        <authorList>
            <person name="Xu Z."/>
        </authorList>
    </citation>
    <scope>NUCLEOTIDE SEQUENCE</scope>
    <source>
        <strain evidence="2">K 70/01</strain>
    </source>
</reference>
<evidence type="ECO:0000313" key="3">
    <source>
        <dbReference type="Proteomes" id="UP000668403"/>
    </source>
</evidence>
<keyword evidence="1" id="KW-0812">Transmembrane</keyword>
<feature type="transmembrane region" description="Helical" evidence="1">
    <location>
        <begin position="17"/>
        <end position="37"/>
    </location>
</feature>
<evidence type="ECO:0000256" key="1">
    <source>
        <dbReference type="SAM" id="Phobius"/>
    </source>
</evidence>
<evidence type="ECO:0000313" key="2">
    <source>
        <dbReference type="EMBL" id="MBO2988458.1"/>
    </source>
</evidence>
<sequence length="49" mass="4766">MNATSESPVGNGATGPYRVVATALTLVVVGGLGYGLVQTAIKAAAIFTG</sequence>
<dbReference type="RefSeq" id="WP_208235837.1">
    <property type="nucleotide sequence ID" value="NZ_BAAAQU010000001.1"/>
</dbReference>
<dbReference type="AlphaFoldDB" id="A0A939QC86"/>
<name>A0A939QC86_9MICO</name>
<keyword evidence="3" id="KW-1185">Reference proteome</keyword>
<gene>
    <name evidence="2" type="ORF">J4H85_00395</name>
</gene>
<keyword evidence="1" id="KW-1133">Transmembrane helix</keyword>
<organism evidence="2 3">
    <name type="scientific">Leucobacter tardus</name>
    <dbReference type="NCBI Taxonomy" id="501483"/>
    <lineage>
        <taxon>Bacteria</taxon>
        <taxon>Bacillati</taxon>
        <taxon>Actinomycetota</taxon>
        <taxon>Actinomycetes</taxon>
        <taxon>Micrococcales</taxon>
        <taxon>Microbacteriaceae</taxon>
        <taxon>Leucobacter</taxon>
    </lineage>
</organism>
<proteinExistence type="predicted"/>
<comment type="caution">
    <text evidence="2">The sequence shown here is derived from an EMBL/GenBank/DDBJ whole genome shotgun (WGS) entry which is preliminary data.</text>
</comment>